<feature type="non-terminal residue" evidence="2">
    <location>
        <position position="1"/>
    </location>
</feature>
<dbReference type="AlphaFoldDB" id="A0A6J4PWB4"/>
<sequence>GDGLLGRFDRGRLGGAGARALRGGAAAGPCRLARGAQREHRRDVRGALRDVRPDRRFLDLLRRLSVRHSAEVCAGRGRKRGGDPPLGGSFPGTERREVQDLAESYARTVLDEGCPSGGRIGPARWQGRRPM</sequence>
<evidence type="ECO:0000256" key="1">
    <source>
        <dbReference type="SAM" id="MobiDB-lite"/>
    </source>
</evidence>
<reference evidence="2" key="1">
    <citation type="submission" date="2020-02" db="EMBL/GenBank/DDBJ databases">
        <authorList>
            <person name="Meier V. D."/>
        </authorList>
    </citation>
    <scope>NUCLEOTIDE SEQUENCE</scope>
    <source>
        <strain evidence="2">AVDCRST_MAG55</strain>
    </source>
</reference>
<feature type="region of interest" description="Disordered" evidence="1">
    <location>
        <begin position="73"/>
        <end position="98"/>
    </location>
</feature>
<feature type="non-terminal residue" evidence="2">
    <location>
        <position position="131"/>
    </location>
</feature>
<feature type="region of interest" description="Disordered" evidence="1">
    <location>
        <begin position="112"/>
        <end position="131"/>
    </location>
</feature>
<gene>
    <name evidence="2" type="ORF">AVDCRST_MAG55-2412</name>
</gene>
<name>A0A6J4PWB4_9ACTN</name>
<proteinExistence type="predicted"/>
<accession>A0A6J4PWB4</accession>
<dbReference type="EMBL" id="CADCUZ010000114">
    <property type="protein sequence ID" value="CAA9427425.1"/>
    <property type="molecule type" value="Genomic_DNA"/>
</dbReference>
<organism evidence="2">
    <name type="scientific">uncultured Rubrobacteraceae bacterium</name>
    <dbReference type="NCBI Taxonomy" id="349277"/>
    <lineage>
        <taxon>Bacteria</taxon>
        <taxon>Bacillati</taxon>
        <taxon>Actinomycetota</taxon>
        <taxon>Rubrobacteria</taxon>
        <taxon>Rubrobacterales</taxon>
        <taxon>Rubrobacteraceae</taxon>
        <taxon>environmental samples</taxon>
    </lineage>
</organism>
<protein>
    <submittedName>
        <fullName evidence="2">Uncharacterized protein</fullName>
    </submittedName>
</protein>
<evidence type="ECO:0000313" key="2">
    <source>
        <dbReference type="EMBL" id="CAA9427425.1"/>
    </source>
</evidence>